<comment type="caution">
    <text evidence="2">The sequence shown here is derived from an EMBL/GenBank/DDBJ whole genome shotgun (WGS) entry which is preliminary data.</text>
</comment>
<reference evidence="2" key="1">
    <citation type="journal article" date="2019" name="bioRxiv">
        <title>The Genome of the Zebra Mussel, Dreissena polymorpha: A Resource for Invasive Species Research.</title>
        <authorList>
            <person name="McCartney M.A."/>
            <person name="Auch B."/>
            <person name="Kono T."/>
            <person name="Mallez S."/>
            <person name="Zhang Y."/>
            <person name="Obille A."/>
            <person name="Becker A."/>
            <person name="Abrahante J.E."/>
            <person name="Garbe J."/>
            <person name="Badalamenti J.P."/>
            <person name="Herman A."/>
            <person name="Mangelson H."/>
            <person name="Liachko I."/>
            <person name="Sullivan S."/>
            <person name="Sone E.D."/>
            <person name="Koren S."/>
            <person name="Silverstein K.A.T."/>
            <person name="Beckman K.B."/>
            <person name="Gohl D.M."/>
        </authorList>
    </citation>
    <scope>NUCLEOTIDE SEQUENCE</scope>
    <source>
        <strain evidence="2">Duluth1</strain>
        <tissue evidence="2">Whole animal</tissue>
    </source>
</reference>
<evidence type="ECO:0000313" key="3">
    <source>
        <dbReference type="Proteomes" id="UP000828390"/>
    </source>
</evidence>
<name>A0A9D4JQD2_DREPO</name>
<protein>
    <submittedName>
        <fullName evidence="2">Uncharacterized protein</fullName>
    </submittedName>
</protein>
<accession>A0A9D4JQD2</accession>
<proteinExistence type="predicted"/>
<feature type="transmembrane region" description="Helical" evidence="1">
    <location>
        <begin position="6"/>
        <end position="25"/>
    </location>
</feature>
<keyword evidence="1" id="KW-0812">Transmembrane</keyword>
<evidence type="ECO:0000313" key="2">
    <source>
        <dbReference type="EMBL" id="KAH3820506.1"/>
    </source>
</evidence>
<keyword evidence="3" id="KW-1185">Reference proteome</keyword>
<dbReference type="AlphaFoldDB" id="A0A9D4JQD2"/>
<evidence type="ECO:0000256" key="1">
    <source>
        <dbReference type="SAM" id="Phobius"/>
    </source>
</evidence>
<reference evidence="2" key="2">
    <citation type="submission" date="2020-11" db="EMBL/GenBank/DDBJ databases">
        <authorList>
            <person name="McCartney M.A."/>
            <person name="Auch B."/>
            <person name="Kono T."/>
            <person name="Mallez S."/>
            <person name="Becker A."/>
            <person name="Gohl D.M."/>
            <person name="Silverstein K.A.T."/>
            <person name="Koren S."/>
            <person name="Bechman K.B."/>
            <person name="Herman A."/>
            <person name="Abrahante J.E."/>
            <person name="Garbe J."/>
        </authorList>
    </citation>
    <scope>NUCLEOTIDE SEQUENCE</scope>
    <source>
        <strain evidence="2">Duluth1</strain>
        <tissue evidence="2">Whole animal</tissue>
    </source>
</reference>
<dbReference type="Proteomes" id="UP000828390">
    <property type="component" value="Unassembled WGS sequence"/>
</dbReference>
<sequence length="56" mass="6223">MLIELLSHNLLSLAIAAVAMAIFIWTSEVLEPSLEFFKFHTVDGDVFTGVAIHHKV</sequence>
<keyword evidence="1" id="KW-1133">Transmembrane helix</keyword>
<keyword evidence="1" id="KW-0472">Membrane</keyword>
<gene>
    <name evidence="2" type="ORF">DPMN_122252</name>
</gene>
<dbReference type="EMBL" id="JAIWYP010000005">
    <property type="protein sequence ID" value="KAH3820506.1"/>
    <property type="molecule type" value="Genomic_DNA"/>
</dbReference>
<organism evidence="2 3">
    <name type="scientific">Dreissena polymorpha</name>
    <name type="common">Zebra mussel</name>
    <name type="synonym">Mytilus polymorpha</name>
    <dbReference type="NCBI Taxonomy" id="45954"/>
    <lineage>
        <taxon>Eukaryota</taxon>
        <taxon>Metazoa</taxon>
        <taxon>Spiralia</taxon>
        <taxon>Lophotrochozoa</taxon>
        <taxon>Mollusca</taxon>
        <taxon>Bivalvia</taxon>
        <taxon>Autobranchia</taxon>
        <taxon>Heteroconchia</taxon>
        <taxon>Euheterodonta</taxon>
        <taxon>Imparidentia</taxon>
        <taxon>Neoheterodontei</taxon>
        <taxon>Myida</taxon>
        <taxon>Dreissenoidea</taxon>
        <taxon>Dreissenidae</taxon>
        <taxon>Dreissena</taxon>
    </lineage>
</organism>